<comment type="caution">
    <text evidence="2">The sequence shown here is derived from an EMBL/GenBank/DDBJ whole genome shotgun (WGS) entry which is preliminary data.</text>
</comment>
<dbReference type="VEuPathDB" id="MicrosporidiaDB:HERIO_854"/>
<dbReference type="AlphaFoldDB" id="A0A1X0QIU3"/>
<name>A0A1X0QIU3_9MICR</name>
<reference evidence="2 3" key="1">
    <citation type="journal article" date="2017" name="Environ. Microbiol.">
        <title>Decay of the glycolytic pathway and adaptation to intranuclear parasitism within Enterocytozoonidae microsporidia.</title>
        <authorList>
            <person name="Wiredu Boakye D."/>
            <person name="Jaroenlak P."/>
            <person name="Prachumwat A."/>
            <person name="Williams T.A."/>
            <person name="Bateman K.S."/>
            <person name="Itsathitphaisarn O."/>
            <person name="Sritunyalucksana K."/>
            <person name="Paszkiewicz K.H."/>
            <person name="Moore K.A."/>
            <person name="Stentiford G.D."/>
            <person name="Williams B.A."/>
        </authorList>
    </citation>
    <scope>NUCLEOTIDE SEQUENCE [LARGE SCALE GENOMIC DNA]</scope>
    <source>
        <strain evidence="3">canceri</strain>
    </source>
</reference>
<dbReference type="VEuPathDB" id="MicrosporidiaDB:A0H76_389"/>
<feature type="coiled-coil region" evidence="1">
    <location>
        <begin position="93"/>
        <end position="120"/>
    </location>
</feature>
<proteinExistence type="predicted"/>
<evidence type="ECO:0000313" key="2">
    <source>
        <dbReference type="EMBL" id="ORD99682.1"/>
    </source>
</evidence>
<evidence type="ECO:0000313" key="3">
    <source>
        <dbReference type="Proteomes" id="UP000192501"/>
    </source>
</evidence>
<gene>
    <name evidence="2" type="ORF">A0H76_389</name>
</gene>
<sequence length="153" mass="17669">MMFLLSTDLVLSVTQNPMFINSNPRIIKDTNCEYDKKTDLNSSDKSYFLIDEFDTNTSLSSIKLSSSSTNECQLLYLSESSIIDKNNSNVKDSNNSSGEINKLNEDIEKSEKNLLFDKNSKNIIGKYNFRYFYNHSIIILKSVKNFIESFFNY</sequence>
<accession>A0A1X0QIU3</accession>
<dbReference type="Proteomes" id="UP000192501">
    <property type="component" value="Unassembled WGS sequence"/>
</dbReference>
<evidence type="ECO:0000256" key="1">
    <source>
        <dbReference type="SAM" id="Coils"/>
    </source>
</evidence>
<protein>
    <submittedName>
        <fullName evidence="2">Uncharacterized protein</fullName>
    </submittedName>
</protein>
<dbReference type="EMBL" id="LTAI01000131">
    <property type="protein sequence ID" value="ORD99682.1"/>
    <property type="molecule type" value="Genomic_DNA"/>
</dbReference>
<organism evidence="2 3">
    <name type="scientific">Hepatospora eriocheir</name>
    <dbReference type="NCBI Taxonomy" id="1081669"/>
    <lineage>
        <taxon>Eukaryota</taxon>
        <taxon>Fungi</taxon>
        <taxon>Fungi incertae sedis</taxon>
        <taxon>Microsporidia</taxon>
        <taxon>Hepatosporidae</taxon>
        <taxon>Hepatospora</taxon>
    </lineage>
</organism>
<keyword evidence="1" id="KW-0175">Coiled coil</keyword>